<reference evidence="2 3" key="1">
    <citation type="submission" date="2022-04" db="EMBL/GenBank/DDBJ databases">
        <title>Chromosome-level reference genomes for two strains of Caenorhabditis briggsae: an improved platform for comparative genomics.</title>
        <authorList>
            <person name="Stevens L."/>
            <person name="Andersen E."/>
        </authorList>
    </citation>
    <scope>NUCLEOTIDE SEQUENCE [LARGE SCALE GENOMIC DNA]</scope>
    <source>
        <strain evidence="2">VX34</strain>
        <tissue evidence="2">Whole-organism</tissue>
    </source>
</reference>
<proteinExistence type="predicted"/>
<evidence type="ECO:0000256" key="1">
    <source>
        <dbReference type="SAM" id="MobiDB-lite"/>
    </source>
</evidence>
<sequence>MRSFQPYQKQESKVEPVRPTVIAKAPVTRTNVERKIPKIHYMERELNNGKMVRIPVVDDNAVFALMANGFKRCYAAPGDVESIETNPENLKHVICRPSPFVPIVEQLTPFSLATLLQPSPQQLYLYHARQQTRRLRRTKNVTAEEYAKALAGDLNPLLKKYRTHKRQQKSFPMEPRMPQGKYSEPPPAVSVAEEIFVDVETIEDEDNAHILSVPQDNSANLAISK</sequence>
<name>A0AAE9JUB0_CAEBR</name>
<gene>
    <name evidence="2" type="ORF">L5515_018499</name>
</gene>
<keyword evidence="3" id="KW-1185">Reference proteome</keyword>
<accession>A0AAE9JUB0</accession>
<dbReference type="EMBL" id="CP092625">
    <property type="protein sequence ID" value="UMM42826.1"/>
    <property type="molecule type" value="Genomic_DNA"/>
</dbReference>
<evidence type="ECO:0000313" key="2">
    <source>
        <dbReference type="EMBL" id="UMM42826.1"/>
    </source>
</evidence>
<protein>
    <submittedName>
        <fullName evidence="2">Uncharacterized protein</fullName>
    </submittedName>
</protein>
<evidence type="ECO:0000313" key="3">
    <source>
        <dbReference type="Proteomes" id="UP000829354"/>
    </source>
</evidence>
<dbReference type="AlphaFoldDB" id="A0AAE9JUB0"/>
<organism evidence="2 3">
    <name type="scientific">Caenorhabditis briggsae</name>
    <dbReference type="NCBI Taxonomy" id="6238"/>
    <lineage>
        <taxon>Eukaryota</taxon>
        <taxon>Metazoa</taxon>
        <taxon>Ecdysozoa</taxon>
        <taxon>Nematoda</taxon>
        <taxon>Chromadorea</taxon>
        <taxon>Rhabditida</taxon>
        <taxon>Rhabditina</taxon>
        <taxon>Rhabditomorpha</taxon>
        <taxon>Rhabditoidea</taxon>
        <taxon>Rhabditidae</taxon>
        <taxon>Peloderinae</taxon>
        <taxon>Caenorhabditis</taxon>
    </lineage>
</organism>
<feature type="region of interest" description="Disordered" evidence="1">
    <location>
        <begin position="165"/>
        <end position="186"/>
    </location>
</feature>
<dbReference type="Proteomes" id="UP000829354">
    <property type="component" value="Chromosome X"/>
</dbReference>